<keyword evidence="3" id="KW-1185">Reference proteome</keyword>
<organism evidence="2 3">
    <name type="scientific">Mucilaginibacter terrigena</name>
    <dbReference type="NCBI Taxonomy" id="2492395"/>
    <lineage>
        <taxon>Bacteria</taxon>
        <taxon>Pseudomonadati</taxon>
        <taxon>Bacteroidota</taxon>
        <taxon>Sphingobacteriia</taxon>
        <taxon>Sphingobacteriales</taxon>
        <taxon>Sphingobacteriaceae</taxon>
        <taxon>Mucilaginibacter</taxon>
    </lineage>
</organism>
<keyword evidence="1" id="KW-0732">Signal</keyword>
<dbReference type="Pfam" id="PF06037">
    <property type="entry name" value="DUF922"/>
    <property type="match status" value="1"/>
</dbReference>
<gene>
    <name evidence="2" type="ORF">EWM62_11050</name>
</gene>
<dbReference type="AlphaFoldDB" id="A0A4Q5LK87"/>
<feature type="chain" id="PRO_5020923373" description="DUF922 domain-containing protein" evidence="1">
    <location>
        <begin position="26"/>
        <end position="373"/>
    </location>
</feature>
<evidence type="ECO:0000256" key="1">
    <source>
        <dbReference type="SAM" id="SignalP"/>
    </source>
</evidence>
<sequence>MINRAFGVILPAVLLAVLCSKKADAQPVTYIALQNEALKITPKEFYIAAVVDERKDNTTIGSLQPYVNNASGKNASAYLIDLKGGFAAVKNFMSYALPVNKKYRPIIIKVKTLNVAEAPVSGGVVKGNIKLSMSFYFKQDEEAAHLVDYNTNTTYQRRPGTAQQIEPLLKSALGNGLVYLNNWMNIHAPGNIKLAKGVKVMFTNYTEPVEGDTIYYNTNRPLKWADFAGKPQPGKSNRAAEVFAGFGYNQDMKMVNGIVNVTLALKVYAPKSACWVNTDNLSDYNLTHEQHHFDIARLVAEHFKQKIKAEELTPDNYEAAINMAYIDALREMAALQKQYDAETVHSTNRYQQQLWNARIDKELIELGIRSKAL</sequence>
<dbReference type="InterPro" id="IPR010321">
    <property type="entry name" value="DUF922"/>
</dbReference>
<evidence type="ECO:0000313" key="3">
    <source>
        <dbReference type="Proteomes" id="UP000293331"/>
    </source>
</evidence>
<dbReference type="OrthoDB" id="5431540at2"/>
<evidence type="ECO:0000313" key="2">
    <source>
        <dbReference type="EMBL" id="RYU90071.1"/>
    </source>
</evidence>
<name>A0A4Q5LK87_9SPHI</name>
<dbReference type="RefSeq" id="WP_129876728.1">
    <property type="nucleotide sequence ID" value="NZ_SEWG01000004.1"/>
</dbReference>
<dbReference type="Proteomes" id="UP000293331">
    <property type="component" value="Unassembled WGS sequence"/>
</dbReference>
<comment type="caution">
    <text evidence="2">The sequence shown here is derived from an EMBL/GenBank/DDBJ whole genome shotgun (WGS) entry which is preliminary data.</text>
</comment>
<protein>
    <recommendedName>
        <fullName evidence="4">DUF922 domain-containing protein</fullName>
    </recommendedName>
</protein>
<evidence type="ECO:0008006" key="4">
    <source>
        <dbReference type="Google" id="ProtNLM"/>
    </source>
</evidence>
<dbReference type="EMBL" id="SEWG01000004">
    <property type="protein sequence ID" value="RYU90071.1"/>
    <property type="molecule type" value="Genomic_DNA"/>
</dbReference>
<feature type="signal peptide" evidence="1">
    <location>
        <begin position="1"/>
        <end position="25"/>
    </location>
</feature>
<accession>A0A4Q5LK87</accession>
<proteinExistence type="predicted"/>
<reference evidence="2 3" key="1">
    <citation type="submission" date="2019-02" db="EMBL/GenBank/DDBJ databases">
        <title>Bacterial novel species Mucilaginibacter sp. 17JY9-4 isolated from soil.</title>
        <authorList>
            <person name="Jung H.-Y."/>
        </authorList>
    </citation>
    <scope>NUCLEOTIDE SEQUENCE [LARGE SCALE GENOMIC DNA]</scope>
    <source>
        <strain evidence="2 3">17JY9-4</strain>
    </source>
</reference>